<proteinExistence type="predicted"/>
<dbReference type="EMBL" id="HBIP01031828">
    <property type="protein sequence ID" value="CAE0504278.1"/>
    <property type="molecule type" value="Transcribed_RNA"/>
</dbReference>
<accession>A0A7S3R7F1</accession>
<evidence type="ECO:0000313" key="2">
    <source>
        <dbReference type="EMBL" id="CAE0504278.1"/>
    </source>
</evidence>
<name>A0A7S3R7F1_DUNTE</name>
<organism evidence="2">
    <name type="scientific">Dunaliella tertiolecta</name>
    <name type="common">Green alga</name>
    <dbReference type="NCBI Taxonomy" id="3047"/>
    <lineage>
        <taxon>Eukaryota</taxon>
        <taxon>Viridiplantae</taxon>
        <taxon>Chlorophyta</taxon>
        <taxon>core chlorophytes</taxon>
        <taxon>Chlorophyceae</taxon>
        <taxon>CS clade</taxon>
        <taxon>Chlamydomonadales</taxon>
        <taxon>Dunaliellaceae</taxon>
        <taxon>Dunaliella</taxon>
    </lineage>
</organism>
<sequence>MALTLNPNAAEYVPPSTLSAPPCSAGSVKLEKQQRRRTRQARRGEKQRSWWTQQQMAAQQQWAAACWAAYQQAAMGYNYCYPPPSGASDDELDEEFYGDYISDEHLQEMAECDAWVETMIQLDEEEREHLTAMALELVGLGLAGSPRTRAHFFVALFQFVGLLVKFLRPLSLQGALPCYRDTPSPWTLRFLWMQATCSLA</sequence>
<dbReference type="AlphaFoldDB" id="A0A7S3R7F1"/>
<evidence type="ECO:0000256" key="1">
    <source>
        <dbReference type="SAM" id="MobiDB-lite"/>
    </source>
</evidence>
<feature type="region of interest" description="Disordered" evidence="1">
    <location>
        <begin position="1"/>
        <end position="48"/>
    </location>
</feature>
<protein>
    <submittedName>
        <fullName evidence="2">Uncharacterized protein</fullName>
    </submittedName>
</protein>
<gene>
    <name evidence="2" type="ORF">DTER00134_LOCUS19351</name>
</gene>
<reference evidence="2" key="1">
    <citation type="submission" date="2021-01" db="EMBL/GenBank/DDBJ databases">
        <authorList>
            <person name="Corre E."/>
            <person name="Pelletier E."/>
            <person name="Niang G."/>
            <person name="Scheremetjew M."/>
            <person name="Finn R."/>
            <person name="Kale V."/>
            <person name="Holt S."/>
            <person name="Cochrane G."/>
            <person name="Meng A."/>
            <person name="Brown T."/>
            <person name="Cohen L."/>
        </authorList>
    </citation>
    <scope>NUCLEOTIDE SEQUENCE</scope>
    <source>
        <strain evidence="2">CCMP1320</strain>
    </source>
</reference>